<evidence type="ECO:0000313" key="1">
    <source>
        <dbReference type="EMBL" id="OWV29801.1"/>
    </source>
</evidence>
<keyword evidence="2" id="KW-1185">Reference proteome</keyword>
<gene>
    <name evidence="1" type="ORF">JI62_10075</name>
</gene>
<protein>
    <submittedName>
        <fullName evidence="1">Uncharacterized protein</fullName>
    </submittedName>
</protein>
<organism evidence="1 2">
    <name type="scientific">Halomonas campaniensis</name>
    <dbReference type="NCBI Taxonomy" id="213554"/>
    <lineage>
        <taxon>Bacteria</taxon>
        <taxon>Pseudomonadati</taxon>
        <taxon>Pseudomonadota</taxon>
        <taxon>Gammaproteobacteria</taxon>
        <taxon>Oceanospirillales</taxon>
        <taxon>Halomonadaceae</taxon>
        <taxon>Halomonas</taxon>
    </lineage>
</organism>
<dbReference type="RefSeq" id="WP_088700058.1">
    <property type="nucleotide sequence ID" value="NZ_JPUA01000027.1"/>
</dbReference>
<dbReference type="EMBL" id="JPUA01000027">
    <property type="protein sequence ID" value="OWV29801.1"/>
    <property type="molecule type" value="Genomic_DNA"/>
</dbReference>
<dbReference type="Proteomes" id="UP000197334">
    <property type="component" value="Unassembled WGS sequence"/>
</dbReference>
<sequence length="139" mass="14803">MKAVIIENDRVVNIVNVSDSSFAQSQGWIISDDARIGDSYDAQTGEFVSPPAPPAPVPDSIPALEALLALDKAGLAEDYESWASAPARTFSERAFINKAQNWRRSDPTLNSAAQALGLSSEQVDQLFINAGLQATGVQA</sequence>
<accession>A0A246S091</accession>
<dbReference type="AlphaFoldDB" id="A0A246S091"/>
<comment type="caution">
    <text evidence="1">The sequence shown here is derived from an EMBL/GenBank/DDBJ whole genome shotgun (WGS) entry which is preliminary data.</text>
</comment>
<evidence type="ECO:0000313" key="2">
    <source>
        <dbReference type="Proteomes" id="UP000197334"/>
    </source>
</evidence>
<reference evidence="1 2" key="1">
    <citation type="submission" date="2014-08" db="EMBL/GenBank/DDBJ databases">
        <title>Draft genome sequence of a novel L-asparaginase producing marine bacterium, Halomonas campaniensis.</title>
        <authorList>
            <person name="Sundarakrishnan B."/>
            <person name="Moushumi Priya A."/>
            <person name="Raman G."/>
            <person name="Sakthivel N."/>
            <person name="Park S."/>
            <person name="Jayachandran S."/>
        </authorList>
    </citation>
    <scope>NUCLEOTIDE SEQUENCE [LARGE SCALE GENOMIC DNA]</scope>
    <source>
        <strain evidence="1 2">SK03</strain>
    </source>
</reference>
<proteinExistence type="predicted"/>
<name>A0A246S091_9GAMM</name>
<dbReference type="OrthoDB" id="1550061at1236"/>